<dbReference type="Gene3D" id="3.40.50.1820">
    <property type="entry name" value="alpha/beta hydrolase"/>
    <property type="match status" value="1"/>
</dbReference>
<dbReference type="GO" id="GO:0016787">
    <property type="term" value="F:hydrolase activity"/>
    <property type="evidence" value="ECO:0007669"/>
    <property type="project" value="UniProtKB-KW"/>
</dbReference>
<dbReference type="EMBL" id="JAGTTN010000001">
    <property type="protein sequence ID" value="MCC2031237.1"/>
    <property type="molecule type" value="Genomic_DNA"/>
</dbReference>
<evidence type="ECO:0000313" key="5">
    <source>
        <dbReference type="Proteomes" id="UP001139354"/>
    </source>
</evidence>
<gene>
    <name evidence="4" type="ORF">KEC57_03465</name>
</gene>
<organism evidence="4 5">
    <name type="scientific">Microbacterium allomyrinae</name>
    <dbReference type="NCBI Taxonomy" id="2830666"/>
    <lineage>
        <taxon>Bacteria</taxon>
        <taxon>Bacillati</taxon>
        <taxon>Actinomycetota</taxon>
        <taxon>Actinomycetes</taxon>
        <taxon>Micrococcales</taxon>
        <taxon>Microbacteriaceae</taxon>
        <taxon>Microbacterium</taxon>
    </lineage>
</organism>
<evidence type="ECO:0000256" key="2">
    <source>
        <dbReference type="ARBA" id="ARBA00022801"/>
    </source>
</evidence>
<sequence length="309" mass="33241">MPLHPQIASFIATLPHDEPDVLDPVAMRAGEEARVPAPDDRHPVRSVGDRVLSTPVGGIPVRVYNDSETESAGVIVYFHGGAFFLGSLDTHDHIARHLATATGLRVVSVGYRLAPEHAFPAAIDDSVAAVRWIIEHGDELGWDGGVLAVVGDSAGATIATVVAAELHDRGTDRITHQVLYYPSVDLDLDPERYGSMVENAVGYGLETSGLAPFNAFYIDSGADVLDARVSPITRADLSGLPAALILTGEYDPMRDEGELYAQRLRDAGVDVTQTRYLGAGHGFVQHFFWLPEYAEAFAQTARFLDGAAR</sequence>
<keyword evidence="5" id="KW-1185">Reference proteome</keyword>
<dbReference type="PANTHER" id="PTHR48081">
    <property type="entry name" value="AB HYDROLASE SUPERFAMILY PROTEIN C4A8.06C"/>
    <property type="match status" value="1"/>
</dbReference>
<keyword evidence="2 4" id="KW-0378">Hydrolase</keyword>
<evidence type="ECO:0000256" key="1">
    <source>
        <dbReference type="ARBA" id="ARBA00010515"/>
    </source>
</evidence>
<proteinExistence type="inferred from homology"/>
<dbReference type="AlphaFoldDB" id="A0A9X1LSB5"/>
<dbReference type="PROSITE" id="PS01173">
    <property type="entry name" value="LIPASE_GDXG_HIS"/>
    <property type="match status" value="1"/>
</dbReference>
<reference evidence="4" key="1">
    <citation type="submission" date="2021-04" db="EMBL/GenBank/DDBJ databases">
        <title>Microbacterium tenobrionis sp. nov. and Microbacterium allomyrinae sp. nov., isolated from larvae of Tenobrio molitor and Allomyrina dichotoma, respectively.</title>
        <authorList>
            <person name="Lee S.D."/>
        </authorList>
    </citation>
    <scope>NUCLEOTIDE SEQUENCE</scope>
    <source>
        <strain evidence="4">BWT-G7</strain>
    </source>
</reference>
<evidence type="ECO:0000259" key="3">
    <source>
        <dbReference type="Pfam" id="PF07859"/>
    </source>
</evidence>
<evidence type="ECO:0000313" key="4">
    <source>
        <dbReference type="EMBL" id="MCC2031237.1"/>
    </source>
</evidence>
<feature type="domain" description="Alpha/beta hydrolase fold-3" evidence="3">
    <location>
        <begin position="75"/>
        <end position="284"/>
    </location>
</feature>
<dbReference type="Proteomes" id="UP001139354">
    <property type="component" value="Unassembled WGS sequence"/>
</dbReference>
<comment type="caution">
    <text evidence="4">The sequence shown here is derived from an EMBL/GenBank/DDBJ whole genome shotgun (WGS) entry which is preliminary data.</text>
</comment>
<dbReference type="InterPro" id="IPR029058">
    <property type="entry name" value="AB_hydrolase_fold"/>
</dbReference>
<dbReference type="InterPro" id="IPR013094">
    <property type="entry name" value="AB_hydrolase_3"/>
</dbReference>
<name>A0A9X1LSB5_9MICO</name>
<dbReference type="SUPFAM" id="SSF53474">
    <property type="entry name" value="alpha/beta-Hydrolases"/>
    <property type="match status" value="1"/>
</dbReference>
<dbReference type="PANTHER" id="PTHR48081:SF8">
    <property type="entry name" value="ALPHA_BETA HYDROLASE FOLD-3 DOMAIN-CONTAINING PROTEIN-RELATED"/>
    <property type="match status" value="1"/>
</dbReference>
<dbReference type="InterPro" id="IPR050300">
    <property type="entry name" value="GDXG_lipolytic_enzyme"/>
</dbReference>
<protein>
    <submittedName>
        <fullName evidence="4">Alpha/beta hydrolase</fullName>
    </submittedName>
</protein>
<dbReference type="Pfam" id="PF07859">
    <property type="entry name" value="Abhydrolase_3"/>
    <property type="match status" value="1"/>
</dbReference>
<comment type="similarity">
    <text evidence="1">Belongs to the 'GDXG' lipolytic enzyme family.</text>
</comment>
<dbReference type="InterPro" id="IPR002168">
    <property type="entry name" value="Lipase_GDXG_HIS_AS"/>
</dbReference>
<accession>A0A9X1LSB5</accession>
<dbReference type="RefSeq" id="WP_229383125.1">
    <property type="nucleotide sequence ID" value="NZ_JAGTTN010000001.1"/>
</dbReference>